<dbReference type="Proteomes" id="UP000749471">
    <property type="component" value="Unassembled WGS sequence"/>
</dbReference>
<comment type="caution">
    <text evidence="1">The sequence shown here is derived from an EMBL/GenBank/DDBJ whole genome shotgun (WGS) entry which is preliminary data.</text>
</comment>
<evidence type="ECO:0000313" key="2">
    <source>
        <dbReference type="Proteomes" id="UP000749471"/>
    </source>
</evidence>
<proteinExistence type="predicted"/>
<sequence length="211" mass="24916">MTDFKINFFKKLEQLNEEEYAEKFIGYLISPVVTGIKPSSTITLNDTRRKIYSYWIENGHSILSQYNLEAITLKESQDSIILLVYDRYNLDEHLRLEKNKNFLCSYGYGDPIILEKCLNCLKNRVNGAAFPHESGIFLGIPSEDVVGFLNEEECLFEGYWKVYSNNYKVKEIFYLYEKSREIYIFNTLRNKGKVIKNLFRDQKNLLYMPTN</sequence>
<dbReference type="RefSeq" id="WP_216520745.1">
    <property type="nucleotide sequence ID" value="NZ_JAHLPM010000012.1"/>
</dbReference>
<reference evidence="1 2" key="1">
    <citation type="submission" date="2021-06" db="EMBL/GenBank/DDBJ databases">
        <authorList>
            <person name="Sun Q."/>
            <person name="Li D."/>
        </authorList>
    </citation>
    <scope>NUCLEOTIDE SEQUENCE [LARGE SCALE GENOMIC DNA]</scope>
    <source>
        <strain evidence="1 2">MSJ-40</strain>
    </source>
</reference>
<keyword evidence="2" id="KW-1185">Reference proteome</keyword>
<accession>A0ABS6EA48</accession>
<dbReference type="InterPro" id="IPR024523">
    <property type="entry name" value="DUF3793"/>
</dbReference>
<protein>
    <submittedName>
        <fullName evidence="1">DUF3793 family protein</fullName>
    </submittedName>
</protein>
<name>A0ABS6EA48_9FIRM</name>
<evidence type="ECO:0000313" key="1">
    <source>
        <dbReference type="EMBL" id="MBU5439074.1"/>
    </source>
</evidence>
<organism evidence="1 2">
    <name type="scientific">Tissierella simiarum</name>
    <dbReference type="NCBI Taxonomy" id="2841534"/>
    <lineage>
        <taxon>Bacteria</taxon>
        <taxon>Bacillati</taxon>
        <taxon>Bacillota</taxon>
        <taxon>Tissierellia</taxon>
        <taxon>Tissierellales</taxon>
        <taxon>Tissierellaceae</taxon>
        <taxon>Tissierella</taxon>
    </lineage>
</organism>
<gene>
    <name evidence="1" type="ORF">KQI42_13705</name>
</gene>
<dbReference type="EMBL" id="JAHLPM010000012">
    <property type="protein sequence ID" value="MBU5439074.1"/>
    <property type="molecule type" value="Genomic_DNA"/>
</dbReference>
<dbReference type="Pfam" id="PF12672">
    <property type="entry name" value="DUF3793"/>
    <property type="match status" value="1"/>
</dbReference>